<organism evidence="2 3">
    <name type="scientific">Pinctada imbricata</name>
    <name type="common">Atlantic pearl-oyster</name>
    <name type="synonym">Pinctada martensii</name>
    <dbReference type="NCBI Taxonomy" id="66713"/>
    <lineage>
        <taxon>Eukaryota</taxon>
        <taxon>Metazoa</taxon>
        <taxon>Spiralia</taxon>
        <taxon>Lophotrochozoa</taxon>
        <taxon>Mollusca</taxon>
        <taxon>Bivalvia</taxon>
        <taxon>Autobranchia</taxon>
        <taxon>Pteriomorphia</taxon>
        <taxon>Pterioida</taxon>
        <taxon>Pterioidea</taxon>
        <taxon>Pteriidae</taxon>
        <taxon>Pinctada</taxon>
    </lineage>
</organism>
<dbReference type="Gene3D" id="3.30.70.270">
    <property type="match status" value="1"/>
</dbReference>
<accession>A0AA88YGG4</accession>
<dbReference type="Proteomes" id="UP001186944">
    <property type="component" value="Unassembled WGS sequence"/>
</dbReference>
<proteinExistence type="predicted"/>
<dbReference type="InterPro" id="IPR043128">
    <property type="entry name" value="Rev_trsase/Diguanyl_cyclase"/>
</dbReference>
<dbReference type="CDD" id="cd03714">
    <property type="entry name" value="RT_DIRS1"/>
    <property type="match status" value="1"/>
</dbReference>
<dbReference type="InterPro" id="IPR052055">
    <property type="entry name" value="Hepadnavirus_pol/RT"/>
</dbReference>
<protein>
    <recommendedName>
        <fullName evidence="1">Reverse transcriptase domain-containing protein</fullName>
    </recommendedName>
</protein>
<sequence length="560" mass="63696">MLKDVITPNDWLAKLDLKDAYFTVPIDQSHQKYLCFLWEGQYFQFQCLAFGLASAPRVFTKIMKPVVSYLRRQGVRMIIYLDDMLFPNQTQEGLMTDLKLAEKTLTQLGFVINQEKSELIPTQQIEFLGHQLNSLTMSLSLPKSKITKILNQCQKLVCQDWITVRELASLLGKFTDSIQAFFQAPLHYRVLQKVKNVGLRQNQGYDSKIMLNLEAKKEIKWWLAHLESFNGKTILTPVPEMVIETDASKQGWGAYYNNTTIGGLWSIEEQQKHINALELMVGMFAIKAFAKGKSNLNILLKMDNCSSVAYINRMGGTKSDTLSDLAKELWQWALSKNINISAVHIAGLTNIRADHASRHWEDPSNWALRKDLFRELLRIFGPFEIDLFANRLNRQLPVYCSWKPDPEAVGTDAFTMDWTQMKRPDLFPPFCLIGKCLAKARMQMTTMVIVTPVWQSQPWYPTILRMCIASPILLPPCQNLLTSPQGESHPLTVNNSLQLAAWLVSGDLMAVKAFHKELHPFYYPLGVLEQTSVTIAPGLNGIAGAVNGQLIHFMPLWPLS</sequence>
<dbReference type="CDD" id="cd09275">
    <property type="entry name" value="RNase_HI_RT_DIRS1"/>
    <property type="match status" value="1"/>
</dbReference>
<dbReference type="SUPFAM" id="SSF56672">
    <property type="entry name" value="DNA/RNA polymerases"/>
    <property type="match status" value="1"/>
</dbReference>
<dbReference type="InterPro" id="IPR043502">
    <property type="entry name" value="DNA/RNA_pol_sf"/>
</dbReference>
<comment type="caution">
    <text evidence="2">The sequence shown here is derived from an EMBL/GenBank/DDBJ whole genome shotgun (WGS) entry which is preliminary data.</text>
</comment>
<evidence type="ECO:0000259" key="1">
    <source>
        <dbReference type="PROSITE" id="PS50878"/>
    </source>
</evidence>
<reference evidence="2" key="1">
    <citation type="submission" date="2019-08" db="EMBL/GenBank/DDBJ databases">
        <title>The improved chromosome-level genome for the pearl oyster Pinctada fucata martensii using PacBio sequencing and Hi-C.</title>
        <authorList>
            <person name="Zheng Z."/>
        </authorList>
    </citation>
    <scope>NUCLEOTIDE SEQUENCE</scope>
    <source>
        <strain evidence="2">ZZ-2019</strain>
        <tissue evidence="2">Adductor muscle</tissue>
    </source>
</reference>
<evidence type="ECO:0000313" key="2">
    <source>
        <dbReference type="EMBL" id="KAK3101306.1"/>
    </source>
</evidence>
<evidence type="ECO:0000313" key="3">
    <source>
        <dbReference type="Proteomes" id="UP001186944"/>
    </source>
</evidence>
<gene>
    <name evidence="2" type="ORF">FSP39_002565</name>
</gene>
<dbReference type="Pfam" id="PF00078">
    <property type="entry name" value="RVT_1"/>
    <property type="match status" value="1"/>
</dbReference>
<dbReference type="Gene3D" id="3.10.10.10">
    <property type="entry name" value="HIV Type 1 Reverse Transcriptase, subunit A, domain 1"/>
    <property type="match status" value="1"/>
</dbReference>
<dbReference type="AlphaFoldDB" id="A0AA88YGG4"/>
<dbReference type="PROSITE" id="PS50878">
    <property type="entry name" value="RT_POL"/>
    <property type="match status" value="1"/>
</dbReference>
<dbReference type="EMBL" id="VSWD01000005">
    <property type="protein sequence ID" value="KAK3101306.1"/>
    <property type="molecule type" value="Genomic_DNA"/>
</dbReference>
<dbReference type="PANTHER" id="PTHR33050:SF7">
    <property type="entry name" value="RIBONUCLEASE H"/>
    <property type="match status" value="1"/>
</dbReference>
<dbReference type="PANTHER" id="PTHR33050">
    <property type="entry name" value="REVERSE TRANSCRIPTASE DOMAIN-CONTAINING PROTEIN"/>
    <property type="match status" value="1"/>
</dbReference>
<feature type="domain" description="Reverse transcriptase" evidence="1">
    <location>
        <begin position="1"/>
        <end position="132"/>
    </location>
</feature>
<keyword evidence="3" id="KW-1185">Reference proteome</keyword>
<name>A0AA88YGG4_PINIB</name>
<dbReference type="InterPro" id="IPR000477">
    <property type="entry name" value="RT_dom"/>
</dbReference>